<dbReference type="InterPro" id="IPR018276">
    <property type="entry name" value="DDA1_dom"/>
</dbReference>
<feature type="region of interest" description="Disordered" evidence="2">
    <location>
        <begin position="59"/>
        <end position="149"/>
    </location>
</feature>
<dbReference type="eggNOG" id="ENOG502RZ5K">
    <property type="taxonomic scope" value="Eukaryota"/>
</dbReference>
<evidence type="ECO:0000313" key="4">
    <source>
        <dbReference type="EMBL" id="ERN09965.1"/>
    </source>
</evidence>
<dbReference type="Proteomes" id="UP000017836">
    <property type="component" value="Unassembled WGS sequence"/>
</dbReference>
<feature type="domain" description="DET1- and DDB1-associated protein 1" evidence="3">
    <location>
        <begin position="8"/>
        <end position="64"/>
    </location>
</feature>
<dbReference type="STRING" id="13333.W1PRS9"/>
<gene>
    <name evidence="4" type="ORF">AMTR_s00013p00205570</name>
</gene>
<dbReference type="PANTHER" id="PTHR31879">
    <property type="entry name" value="DET1- AND DDB1-ASSOCIATED PROTEIN 1"/>
    <property type="match status" value="1"/>
</dbReference>
<sequence length="149" mass="16080">MAGASKYLLDLPSRGLFSSTIQSTNPGSMRVYICDHDTSPPEEQLIKTNQTNILIRSLTLKKQKGESKVKDTKGKGGTDNAKGKRSAERAVDSRTSVKRANVANGSSSSRKGSDFVAQKSARDAMRVLENPPTPYPSLKGGERTNIPLT</sequence>
<name>W1PRS9_AMBTC</name>
<dbReference type="InterPro" id="IPR033575">
    <property type="entry name" value="DDA1-like"/>
</dbReference>
<evidence type="ECO:0000256" key="2">
    <source>
        <dbReference type="SAM" id="MobiDB-lite"/>
    </source>
</evidence>
<dbReference type="EMBL" id="KI392979">
    <property type="protein sequence ID" value="ERN09965.1"/>
    <property type="molecule type" value="Genomic_DNA"/>
</dbReference>
<feature type="compositionally biased region" description="Basic and acidic residues" evidence="2">
    <location>
        <begin position="63"/>
        <end position="92"/>
    </location>
</feature>
<keyword evidence="5" id="KW-1185">Reference proteome</keyword>
<organism evidence="4 5">
    <name type="scientific">Amborella trichopoda</name>
    <dbReference type="NCBI Taxonomy" id="13333"/>
    <lineage>
        <taxon>Eukaryota</taxon>
        <taxon>Viridiplantae</taxon>
        <taxon>Streptophyta</taxon>
        <taxon>Embryophyta</taxon>
        <taxon>Tracheophyta</taxon>
        <taxon>Spermatophyta</taxon>
        <taxon>Magnoliopsida</taxon>
        <taxon>Amborellales</taxon>
        <taxon>Amborellaceae</taxon>
        <taxon>Amborella</taxon>
    </lineage>
</organism>
<accession>W1PRS9</accession>
<dbReference type="Pfam" id="PF10172">
    <property type="entry name" value="DDA1"/>
    <property type="match status" value="1"/>
</dbReference>
<protein>
    <recommendedName>
        <fullName evidence="3">DET1- and DDB1-associated protein 1 domain-containing protein</fullName>
    </recommendedName>
</protein>
<evidence type="ECO:0000259" key="3">
    <source>
        <dbReference type="Pfam" id="PF10172"/>
    </source>
</evidence>
<dbReference type="Gramene" id="ERN09965">
    <property type="protein sequence ID" value="ERN09965"/>
    <property type="gene ID" value="AMTR_s00013p00205570"/>
</dbReference>
<dbReference type="HOGENOM" id="CLU_103965_1_0_1"/>
<dbReference type="GO" id="GO:0080008">
    <property type="term" value="C:Cul4-RING E3 ubiquitin ligase complex"/>
    <property type="evidence" value="ECO:0000318"/>
    <property type="project" value="GO_Central"/>
</dbReference>
<comment type="similarity">
    <text evidence="1">Belongs to the DDA1 family.</text>
</comment>
<proteinExistence type="inferred from homology"/>
<evidence type="ECO:0000256" key="1">
    <source>
        <dbReference type="ARBA" id="ARBA00008042"/>
    </source>
</evidence>
<dbReference type="OMA" id="YVCEHET"/>
<reference evidence="5" key="1">
    <citation type="journal article" date="2013" name="Science">
        <title>The Amborella genome and the evolution of flowering plants.</title>
        <authorList>
            <consortium name="Amborella Genome Project"/>
        </authorList>
    </citation>
    <scope>NUCLEOTIDE SEQUENCE [LARGE SCALE GENOMIC DNA]</scope>
</reference>
<dbReference type="AlphaFoldDB" id="W1PRS9"/>
<dbReference type="GO" id="GO:0032436">
    <property type="term" value="P:positive regulation of proteasomal ubiquitin-dependent protein catabolic process"/>
    <property type="evidence" value="ECO:0000318"/>
    <property type="project" value="GO_Central"/>
</dbReference>
<evidence type="ECO:0000313" key="5">
    <source>
        <dbReference type="Proteomes" id="UP000017836"/>
    </source>
</evidence>
<dbReference type="PANTHER" id="PTHR31879:SF2">
    <property type="entry name" value="DET1- AND DDB1-ASSOCIATED PROTEIN 1"/>
    <property type="match status" value="1"/>
</dbReference>